<gene>
    <name evidence="2" type="ORF">CTER_4945</name>
</gene>
<comment type="caution">
    <text evidence="2">The sequence shown here is derived from an EMBL/GenBank/DDBJ whole genome shotgun (WGS) entry which is preliminary data.</text>
</comment>
<keyword evidence="1" id="KW-0812">Transmembrane</keyword>
<dbReference type="STRING" id="1195236.CTER_4945"/>
<protein>
    <submittedName>
        <fullName evidence="2">Putative membrane protein</fullName>
        <ecNumber evidence="2">2.5.1.30</ecNumber>
    </submittedName>
</protein>
<keyword evidence="1" id="KW-0472">Membrane</keyword>
<dbReference type="EMBL" id="AORV01000066">
    <property type="protein sequence ID" value="EMS69431.1"/>
    <property type="molecule type" value="Genomic_DNA"/>
</dbReference>
<evidence type="ECO:0000313" key="2">
    <source>
        <dbReference type="EMBL" id="EMS69431.1"/>
    </source>
</evidence>
<keyword evidence="1" id="KW-1133">Transmembrane helix</keyword>
<feature type="transmembrane region" description="Helical" evidence="1">
    <location>
        <begin position="48"/>
        <end position="70"/>
    </location>
</feature>
<feature type="transmembrane region" description="Helical" evidence="1">
    <location>
        <begin position="82"/>
        <end position="103"/>
    </location>
</feature>
<dbReference type="PATRIC" id="fig|1195236.3.peg.5136"/>
<sequence length="178" mass="19008">MKMYLKGNIDIKKIIYLSLLAAQSVLLSVIETQLPVPAGVPGIKPGLAGIVTIVSLVFFSFSDAILIILIRSVISSLFMGGPVMFMFSICGGILSAAVMWIMLKYVRKFFSFTGISIAGAVAHNTGQIAVACFVMSDLSVAAYLPVLLVSGILTGSFMGICGTFMIKALKKLNLIEYI</sequence>
<dbReference type="AlphaFoldDB" id="S0FHN1"/>
<organism evidence="2 3">
    <name type="scientific">Ruminiclostridium cellobioparum subsp. termitidis CT1112</name>
    <dbReference type="NCBI Taxonomy" id="1195236"/>
    <lineage>
        <taxon>Bacteria</taxon>
        <taxon>Bacillati</taxon>
        <taxon>Bacillota</taxon>
        <taxon>Clostridia</taxon>
        <taxon>Eubacteriales</taxon>
        <taxon>Oscillospiraceae</taxon>
        <taxon>Ruminiclostridium</taxon>
    </lineage>
</organism>
<dbReference type="InterPro" id="IPR014535">
    <property type="entry name" value="Hpre_diP_synt_I"/>
</dbReference>
<keyword evidence="3" id="KW-1185">Reference proteome</keyword>
<dbReference type="PIRSF" id="PIRSF027391">
    <property type="entry name" value="Hpre_diP_synt_I"/>
    <property type="match status" value="1"/>
</dbReference>
<dbReference type="EC" id="2.5.1.30" evidence="2"/>
<dbReference type="Gene3D" id="1.10.1760.20">
    <property type="match status" value="1"/>
</dbReference>
<keyword evidence="2" id="KW-0808">Transferase</keyword>
<feature type="transmembrane region" description="Helical" evidence="1">
    <location>
        <begin position="143"/>
        <end position="166"/>
    </location>
</feature>
<dbReference type="GO" id="GO:0000010">
    <property type="term" value="F:heptaprenyl diphosphate synthase activity"/>
    <property type="evidence" value="ECO:0007669"/>
    <property type="project" value="UniProtKB-EC"/>
</dbReference>
<dbReference type="InterPro" id="IPR010898">
    <property type="entry name" value="Hpre_diP_synth_I"/>
</dbReference>
<reference evidence="2 3" key="1">
    <citation type="journal article" date="2013" name="Genome Announc.">
        <title>Draft Genome Sequence of the Cellulolytic, Mesophilic, Anaerobic Bacterium Clostridium termitidis Strain CT1112 (DSM 5398).</title>
        <authorList>
            <person name="Lal S."/>
            <person name="Ramachandran U."/>
            <person name="Zhang X."/>
            <person name="Munir R."/>
            <person name="Sparling R."/>
            <person name="Levin D.B."/>
        </authorList>
    </citation>
    <scope>NUCLEOTIDE SEQUENCE [LARGE SCALE GENOMIC DNA]</scope>
    <source>
        <strain evidence="2 3">CT1112</strain>
    </source>
</reference>
<evidence type="ECO:0000256" key="1">
    <source>
        <dbReference type="SAM" id="Phobius"/>
    </source>
</evidence>
<dbReference type="eggNOG" id="COG4769">
    <property type="taxonomic scope" value="Bacteria"/>
</dbReference>
<accession>S0FHN1</accession>
<proteinExistence type="predicted"/>
<evidence type="ECO:0000313" key="3">
    <source>
        <dbReference type="Proteomes" id="UP000014155"/>
    </source>
</evidence>
<dbReference type="Pfam" id="PF07456">
    <property type="entry name" value="Hpre_diP_synt_I"/>
    <property type="match status" value="1"/>
</dbReference>
<name>S0FHN1_RUMCE</name>
<dbReference type="Proteomes" id="UP000014155">
    <property type="component" value="Unassembled WGS sequence"/>
</dbReference>